<proteinExistence type="predicted"/>
<feature type="transmembrane region" description="Helical" evidence="1">
    <location>
        <begin position="65"/>
        <end position="84"/>
    </location>
</feature>
<organism evidence="2">
    <name type="scientific">Chromera velia CCMP2878</name>
    <dbReference type="NCBI Taxonomy" id="1169474"/>
    <lineage>
        <taxon>Eukaryota</taxon>
        <taxon>Sar</taxon>
        <taxon>Alveolata</taxon>
        <taxon>Colpodellida</taxon>
        <taxon>Chromeraceae</taxon>
        <taxon>Chromera</taxon>
    </lineage>
</organism>
<protein>
    <submittedName>
        <fullName evidence="2">Uncharacterized protein</fullName>
    </submittedName>
</protein>
<dbReference type="VEuPathDB" id="CryptoDB:Cvel_6626"/>
<evidence type="ECO:0000313" key="2">
    <source>
        <dbReference type="EMBL" id="CEM42704.1"/>
    </source>
</evidence>
<keyword evidence="1" id="KW-1133">Transmembrane helix</keyword>
<keyword evidence="1" id="KW-0812">Transmembrane</keyword>
<evidence type="ECO:0000256" key="1">
    <source>
        <dbReference type="SAM" id="Phobius"/>
    </source>
</evidence>
<dbReference type="EMBL" id="CDMZ01002514">
    <property type="protein sequence ID" value="CEM42704.1"/>
    <property type="molecule type" value="Genomic_DNA"/>
</dbReference>
<gene>
    <name evidence="2" type="ORF">Cvel_6626</name>
</gene>
<keyword evidence="1" id="KW-0472">Membrane</keyword>
<accession>A0A0G4HF47</accession>
<reference evidence="2" key="1">
    <citation type="submission" date="2014-11" db="EMBL/GenBank/DDBJ databases">
        <authorList>
            <person name="Otto D Thomas"/>
            <person name="Naeem Raeece"/>
        </authorList>
    </citation>
    <scope>NUCLEOTIDE SEQUENCE</scope>
</reference>
<name>A0A0G4HF47_9ALVE</name>
<dbReference type="AlphaFoldDB" id="A0A0G4HF47"/>
<sequence>MSNLMKWLEIQVCLEEAENEASPTVSPNTDRVQELPDVAGHTAMNINVNGNAEIGNTTSTSTASAFFESSVYVLVFVVVVGLLASKGIGIKHSWSFWGPARA</sequence>